<keyword evidence="3" id="KW-1185">Reference proteome</keyword>
<organism evidence="2 3">
    <name type="scientific">Actinotalea fermentans</name>
    <dbReference type="NCBI Taxonomy" id="43671"/>
    <lineage>
        <taxon>Bacteria</taxon>
        <taxon>Bacillati</taxon>
        <taxon>Actinomycetota</taxon>
        <taxon>Actinomycetes</taxon>
        <taxon>Micrococcales</taxon>
        <taxon>Cellulomonadaceae</taxon>
        <taxon>Actinotalea</taxon>
    </lineage>
</organism>
<dbReference type="EMBL" id="BJYK01000001">
    <property type="protein sequence ID" value="GEN78786.1"/>
    <property type="molecule type" value="Genomic_DNA"/>
</dbReference>
<reference evidence="2 3" key="1">
    <citation type="submission" date="2019-07" db="EMBL/GenBank/DDBJ databases">
        <title>Whole genome shotgun sequence of Actinotalea fermentans NBRC 105374.</title>
        <authorList>
            <person name="Hosoyama A."/>
            <person name="Uohara A."/>
            <person name="Ohji S."/>
            <person name="Ichikawa N."/>
        </authorList>
    </citation>
    <scope>NUCLEOTIDE SEQUENCE [LARGE SCALE GENOMIC DNA]</scope>
    <source>
        <strain evidence="2 3">NBRC 105374</strain>
    </source>
</reference>
<dbReference type="InterPro" id="IPR045598">
    <property type="entry name" value="DUF6457"/>
</dbReference>
<evidence type="ECO:0000259" key="1">
    <source>
        <dbReference type="Pfam" id="PF20058"/>
    </source>
</evidence>
<comment type="caution">
    <text evidence="2">The sequence shown here is derived from an EMBL/GenBank/DDBJ whole genome shotgun (WGS) entry which is preliminary data.</text>
</comment>
<evidence type="ECO:0000313" key="3">
    <source>
        <dbReference type="Proteomes" id="UP000321484"/>
    </source>
</evidence>
<accession>A0A511YUE2</accession>
<sequence length="61" mass="6024">MQSVLDLAREAASGVGRPAVPLTSFLVGCAVGARGGGRAAFDEVAAQVTELARAWSPGGPA</sequence>
<dbReference type="AlphaFoldDB" id="A0A511YUE2"/>
<evidence type="ECO:0000313" key="2">
    <source>
        <dbReference type="EMBL" id="GEN78786.1"/>
    </source>
</evidence>
<gene>
    <name evidence="2" type="ORF">AFE02nite_05200</name>
</gene>
<dbReference type="Pfam" id="PF20058">
    <property type="entry name" value="DUF6457"/>
    <property type="match status" value="1"/>
</dbReference>
<proteinExistence type="predicted"/>
<name>A0A511YUE2_9CELL</name>
<dbReference type="Proteomes" id="UP000321484">
    <property type="component" value="Unassembled WGS sequence"/>
</dbReference>
<feature type="domain" description="DUF6457" evidence="1">
    <location>
        <begin position="2"/>
        <end position="57"/>
    </location>
</feature>
<protein>
    <recommendedName>
        <fullName evidence="1">DUF6457 domain-containing protein</fullName>
    </recommendedName>
</protein>